<evidence type="ECO:0000256" key="1">
    <source>
        <dbReference type="SAM" id="MobiDB-lite"/>
    </source>
</evidence>
<feature type="compositionally biased region" description="Basic and acidic residues" evidence="1">
    <location>
        <begin position="77"/>
        <end position="87"/>
    </location>
</feature>
<keyword evidence="4" id="KW-1185">Reference proteome</keyword>
<dbReference type="PANTHER" id="PTHR23295:SF3">
    <property type="entry name" value="NUCLEAR RECEPTOR COACTIVATOR 5"/>
    <property type="match status" value="1"/>
</dbReference>
<feature type="region of interest" description="Disordered" evidence="1">
    <location>
        <begin position="137"/>
        <end position="161"/>
    </location>
</feature>
<comment type="caution">
    <text evidence="3">The sequence shown here is derived from an EMBL/GenBank/DDBJ whole genome shotgun (WGS) entry which is preliminary data.</text>
</comment>
<keyword evidence="3" id="KW-0675">Receptor</keyword>
<evidence type="ECO:0000313" key="3">
    <source>
        <dbReference type="EMBL" id="KAK2094778.1"/>
    </source>
</evidence>
<name>A0ABQ9UDV5_SAGOE</name>
<evidence type="ECO:0000313" key="4">
    <source>
        <dbReference type="Proteomes" id="UP001266305"/>
    </source>
</evidence>
<reference evidence="3 4" key="1">
    <citation type="submission" date="2023-05" db="EMBL/GenBank/DDBJ databases">
        <title>B98-5 Cell Line De Novo Hybrid Assembly: An Optical Mapping Approach.</title>
        <authorList>
            <person name="Kananen K."/>
            <person name="Auerbach J.A."/>
            <person name="Kautto E."/>
            <person name="Blachly J.S."/>
        </authorList>
    </citation>
    <scope>NUCLEOTIDE SEQUENCE [LARGE SCALE GENOMIC DNA]</scope>
    <source>
        <strain evidence="3">B95-8</strain>
        <tissue evidence="3">Cell line</tissue>
    </source>
</reference>
<dbReference type="InterPro" id="IPR052600">
    <property type="entry name" value="Nuc_rcpt_coact/corep"/>
</dbReference>
<proteinExistence type="predicted"/>
<feature type="signal peptide" evidence="2">
    <location>
        <begin position="1"/>
        <end position="17"/>
    </location>
</feature>
<dbReference type="SUPFAM" id="SSF52954">
    <property type="entry name" value="Class II aaRS ABD-related"/>
    <property type="match status" value="1"/>
</dbReference>
<keyword evidence="2" id="KW-0732">Signal</keyword>
<accession>A0ABQ9UDV5</accession>
<dbReference type="PANTHER" id="PTHR23295">
    <property type="entry name" value="NUCLEAR RECEPTOR COACTIVATOR 5-RELATED"/>
    <property type="match status" value="1"/>
</dbReference>
<sequence length="161" mass="18082">MVVNLILLNTEVSLSQALEDVSRGGSLFAIVITQQTQMHHTFTANITFGTPQEHRDVPPADAMVLVARSYEPYKNECQEKEREETARKAAKMKPSCKKERGGPEEGCLISLLADNRCLIAKETDEIINHLRERKERLMGSSTDSLPGPISCQPPWRPRVPR</sequence>
<gene>
    <name evidence="3" type="primary">NCOA5_2</name>
    <name evidence="3" type="ORF">P7K49_026194</name>
</gene>
<feature type="region of interest" description="Disordered" evidence="1">
    <location>
        <begin position="77"/>
        <end position="102"/>
    </location>
</feature>
<dbReference type="Proteomes" id="UP001266305">
    <property type="component" value="Unassembled WGS sequence"/>
</dbReference>
<organism evidence="3 4">
    <name type="scientific">Saguinus oedipus</name>
    <name type="common">Cotton-top tamarin</name>
    <name type="synonym">Oedipomidas oedipus</name>
    <dbReference type="NCBI Taxonomy" id="9490"/>
    <lineage>
        <taxon>Eukaryota</taxon>
        <taxon>Metazoa</taxon>
        <taxon>Chordata</taxon>
        <taxon>Craniata</taxon>
        <taxon>Vertebrata</taxon>
        <taxon>Euteleostomi</taxon>
        <taxon>Mammalia</taxon>
        <taxon>Eutheria</taxon>
        <taxon>Euarchontoglires</taxon>
        <taxon>Primates</taxon>
        <taxon>Haplorrhini</taxon>
        <taxon>Platyrrhini</taxon>
        <taxon>Cebidae</taxon>
        <taxon>Callitrichinae</taxon>
        <taxon>Saguinus</taxon>
    </lineage>
</organism>
<dbReference type="Gene3D" id="3.40.50.800">
    <property type="entry name" value="Anticodon-binding domain"/>
    <property type="match status" value="1"/>
</dbReference>
<dbReference type="EMBL" id="JASSZA010000013">
    <property type="protein sequence ID" value="KAK2094778.1"/>
    <property type="molecule type" value="Genomic_DNA"/>
</dbReference>
<dbReference type="InterPro" id="IPR036621">
    <property type="entry name" value="Anticodon-bd_dom_sf"/>
</dbReference>
<protein>
    <submittedName>
        <fullName evidence="3">Nuclear receptor coactivator 5</fullName>
    </submittedName>
</protein>
<feature type="chain" id="PRO_5045121386" evidence="2">
    <location>
        <begin position="18"/>
        <end position="161"/>
    </location>
</feature>
<evidence type="ECO:0000256" key="2">
    <source>
        <dbReference type="SAM" id="SignalP"/>
    </source>
</evidence>